<protein>
    <submittedName>
        <fullName evidence="3">Beta-propeller fold lactonase family protein</fullName>
    </submittedName>
</protein>
<dbReference type="Proteomes" id="UP000324550">
    <property type="component" value="Unassembled WGS sequence"/>
</dbReference>
<dbReference type="OrthoDB" id="241638at2"/>
<sequence>MKHLVKLLILSLIFNITSCDNPNSNNKNIIIEKSIEQLPYFTYQKESLFPGDGSLLRAEDGVYLEDGRIIVVDQAKGLRLIESDGSNRPFGDFASAGFVHNPPNQVAGPNGVVLDQDGKHVLMSDVADGKIYRVNVATEDVEMIYDHPFGVNTIYSDKTGAIWFSQSAESLNLSEMFQAANLPVPTGAVFRMANLESPPVKIMDSLYFANGITMDKDEKHLYVAETMMNRVHAFEVDTKSGSTNYLGIATNVGSPDNILIDQKGRLIVASPLYNQVVAVDFENHSQHIIFDGSSSENLKISNEWNRRSNLGMERLELLSPNLFSPLPGLLTGMFFSTDGQTLYISNLGNDLLKYKF</sequence>
<evidence type="ECO:0000259" key="2">
    <source>
        <dbReference type="Pfam" id="PF08450"/>
    </source>
</evidence>
<evidence type="ECO:0000256" key="1">
    <source>
        <dbReference type="ARBA" id="ARBA00022801"/>
    </source>
</evidence>
<dbReference type="EMBL" id="VSFC01000022">
    <property type="protein sequence ID" value="TYA57496.1"/>
    <property type="molecule type" value="Genomic_DNA"/>
</dbReference>
<dbReference type="AlphaFoldDB" id="A0A5D0GEZ8"/>
<evidence type="ECO:0000313" key="4">
    <source>
        <dbReference type="Proteomes" id="UP000324550"/>
    </source>
</evidence>
<keyword evidence="1" id="KW-0378">Hydrolase</keyword>
<dbReference type="InterPro" id="IPR013658">
    <property type="entry name" value="SGL"/>
</dbReference>
<dbReference type="Pfam" id="PF08450">
    <property type="entry name" value="SGL"/>
    <property type="match status" value="1"/>
</dbReference>
<organism evidence="3 4">
    <name type="scientific">Formosa maritima</name>
    <dbReference type="NCBI Taxonomy" id="2592046"/>
    <lineage>
        <taxon>Bacteria</taxon>
        <taxon>Pseudomonadati</taxon>
        <taxon>Bacteroidota</taxon>
        <taxon>Flavobacteriia</taxon>
        <taxon>Flavobacteriales</taxon>
        <taxon>Flavobacteriaceae</taxon>
        <taxon>Formosa</taxon>
    </lineage>
</organism>
<dbReference type="RefSeq" id="WP_148453819.1">
    <property type="nucleotide sequence ID" value="NZ_VSFC01000022.1"/>
</dbReference>
<evidence type="ECO:0000313" key="3">
    <source>
        <dbReference type="EMBL" id="TYA57496.1"/>
    </source>
</evidence>
<dbReference type="GO" id="GO:0016787">
    <property type="term" value="F:hydrolase activity"/>
    <property type="evidence" value="ECO:0007669"/>
    <property type="project" value="UniProtKB-KW"/>
</dbReference>
<dbReference type="Gene3D" id="2.120.10.30">
    <property type="entry name" value="TolB, C-terminal domain"/>
    <property type="match status" value="1"/>
</dbReference>
<dbReference type="PANTHER" id="PTHR47572">
    <property type="entry name" value="LIPOPROTEIN-RELATED"/>
    <property type="match status" value="1"/>
</dbReference>
<dbReference type="InterPro" id="IPR011042">
    <property type="entry name" value="6-blade_b-propeller_TolB-like"/>
</dbReference>
<comment type="caution">
    <text evidence="3">The sequence shown here is derived from an EMBL/GenBank/DDBJ whole genome shotgun (WGS) entry which is preliminary data.</text>
</comment>
<gene>
    <name evidence="3" type="ORF">FVF61_04520</name>
</gene>
<proteinExistence type="predicted"/>
<feature type="domain" description="SMP-30/Gluconolactonase/LRE-like region" evidence="2">
    <location>
        <begin position="152"/>
        <end position="282"/>
    </location>
</feature>
<dbReference type="InterPro" id="IPR051262">
    <property type="entry name" value="SMP-30/CGR1_Lactonase"/>
</dbReference>
<dbReference type="PANTHER" id="PTHR47572:SF4">
    <property type="entry name" value="LACTONASE DRP35"/>
    <property type="match status" value="1"/>
</dbReference>
<dbReference type="SUPFAM" id="SSF63829">
    <property type="entry name" value="Calcium-dependent phosphotriesterase"/>
    <property type="match status" value="1"/>
</dbReference>
<reference evidence="3 4" key="1">
    <citation type="submission" date="2019-08" db="EMBL/GenBank/DDBJ databases">
        <title>Formosa sediminis sp. nov., isolated from marine sediment.</title>
        <authorList>
            <person name="Cao W.R."/>
        </authorList>
    </citation>
    <scope>NUCLEOTIDE SEQUENCE [LARGE SCALE GENOMIC DNA]</scope>
    <source>
        <strain evidence="3 4">1494</strain>
    </source>
</reference>
<name>A0A5D0GEZ8_9FLAO</name>
<accession>A0A5D0GEZ8</accession>
<keyword evidence="4" id="KW-1185">Reference proteome</keyword>